<evidence type="ECO:0000313" key="1">
    <source>
        <dbReference type="EMBL" id="MFC3833946.1"/>
    </source>
</evidence>
<evidence type="ECO:0000313" key="2">
    <source>
        <dbReference type="Proteomes" id="UP001595803"/>
    </source>
</evidence>
<proteinExistence type="predicted"/>
<reference evidence="2" key="1">
    <citation type="journal article" date="2019" name="Int. J. Syst. Evol. Microbiol.">
        <title>The Global Catalogue of Microorganisms (GCM) 10K type strain sequencing project: providing services to taxonomists for standard genome sequencing and annotation.</title>
        <authorList>
            <consortium name="The Broad Institute Genomics Platform"/>
            <consortium name="The Broad Institute Genome Sequencing Center for Infectious Disease"/>
            <person name="Wu L."/>
            <person name="Ma J."/>
        </authorList>
    </citation>
    <scope>NUCLEOTIDE SEQUENCE [LARGE SCALE GENOMIC DNA]</scope>
    <source>
        <strain evidence="2">CCTCC AB 2017081</strain>
    </source>
</reference>
<comment type="caution">
    <text evidence="1">The sequence shown here is derived from an EMBL/GenBank/DDBJ whole genome shotgun (WGS) entry which is preliminary data.</text>
</comment>
<dbReference type="Proteomes" id="UP001595803">
    <property type="component" value="Unassembled WGS sequence"/>
</dbReference>
<dbReference type="RefSeq" id="WP_322472992.1">
    <property type="nucleotide sequence ID" value="NZ_JBHRZG010000016.1"/>
</dbReference>
<protein>
    <submittedName>
        <fullName evidence="1">Uncharacterized protein</fullName>
    </submittedName>
</protein>
<organism evidence="1 2">
    <name type="scientific">Deinococcus rufus</name>
    <dbReference type="NCBI Taxonomy" id="2136097"/>
    <lineage>
        <taxon>Bacteria</taxon>
        <taxon>Thermotogati</taxon>
        <taxon>Deinococcota</taxon>
        <taxon>Deinococci</taxon>
        <taxon>Deinococcales</taxon>
        <taxon>Deinococcaceae</taxon>
        <taxon>Deinococcus</taxon>
    </lineage>
</organism>
<sequence length="76" mass="8546">MKIRMPSHIPPTYANFTLLDAKRGEVVLNLCFAEGDEKNPTATVVHKVVFQTANFARLIQLGQELLDDEARRYGDA</sequence>
<accession>A0ABV7Z963</accession>
<name>A0ABV7Z963_9DEIO</name>
<keyword evidence="2" id="KW-1185">Reference proteome</keyword>
<dbReference type="EMBL" id="JBHRZG010000016">
    <property type="protein sequence ID" value="MFC3833946.1"/>
    <property type="molecule type" value="Genomic_DNA"/>
</dbReference>
<gene>
    <name evidence="1" type="ORF">ACFOSB_13850</name>
</gene>